<name>A0A432WCD0_9GAMM</name>
<dbReference type="Proteomes" id="UP000287823">
    <property type="component" value="Unassembled WGS sequence"/>
</dbReference>
<feature type="compositionally biased region" description="Basic and acidic residues" evidence="1">
    <location>
        <begin position="1"/>
        <end position="15"/>
    </location>
</feature>
<dbReference type="AlphaFoldDB" id="A0A432WCD0"/>
<dbReference type="RefSeq" id="WP_126789101.1">
    <property type="nucleotide sequence ID" value="NZ_PIPO01000007.1"/>
</dbReference>
<accession>A0A432WCD0</accession>
<reference evidence="2 3" key="1">
    <citation type="journal article" date="2011" name="Front. Microbiol.">
        <title>Genomic signatures of strain selection and enhancement in Bacillus atrophaeus var. globigii, a historical biowarfare simulant.</title>
        <authorList>
            <person name="Gibbons H.S."/>
            <person name="Broomall S.M."/>
            <person name="McNew L.A."/>
            <person name="Daligault H."/>
            <person name="Chapman C."/>
            <person name="Bruce D."/>
            <person name="Karavis M."/>
            <person name="Krepps M."/>
            <person name="McGregor P.A."/>
            <person name="Hong C."/>
            <person name="Park K.H."/>
            <person name="Akmal A."/>
            <person name="Feldman A."/>
            <person name="Lin J.S."/>
            <person name="Chang W.E."/>
            <person name="Higgs B.W."/>
            <person name="Demirev P."/>
            <person name="Lindquist J."/>
            <person name="Liem A."/>
            <person name="Fochler E."/>
            <person name="Read T.D."/>
            <person name="Tapia R."/>
            <person name="Johnson S."/>
            <person name="Bishop-Lilly K.A."/>
            <person name="Detter C."/>
            <person name="Han C."/>
            <person name="Sozhamannan S."/>
            <person name="Rosenzweig C.N."/>
            <person name="Skowronski E.W."/>
        </authorList>
    </citation>
    <scope>NUCLEOTIDE SEQUENCE [LARGE SCALE GENOMIC DNA]</scope>
    <source>
        <strain evidence="2 3">Y4G10-17</strain>
    </source>
</reference>
<gene>
    <name evidence="2" type="ORF">CWE14_14515</name>
</gene>
<evidence type="ECO:0000313" key="3">
    <source>
        <dbReference type="Proteomes" id="UP000287823"/>
    </source>
</evidence>
<feature type="region of interest" description="Disordered" evidence="1">
    <location>
        <begin position="1"/>
        <end position="21"/>
    </location>
</feature>
<sequence length="56" mass="6855">MDHSEELKNVTEKTSKSRANKRKWREIEALKERHSLRKELMDIDYCFDCELEELEL</sequence>
<dbReference type="InterPro" id="IPR021932">
    <property type="entry name" value="DUF3545"/>
</dbReference>
<organism evidence="2 3">
    <name type="scientific">Aliidiomarina soli</name>
    <dbReference type="NCBI Taxonomy" id="1928574"/>
    <lineage>
        <taxon>Bacteria</taxon>
        <taxon>Pseudomonadati</taxon>
        <taxon>Pseudomonadota</taxon>
        <taxon>Gammaproteobacteria</taxon>
        <taxon>Alteromonadales</taxon>
        <taxon>Idiomarinaceae</taxon>
        <taxon>Aliidiomarina</taxon>
    </lineage>
</organism>
<evidence type="ECO:0000256" key="1">
    <source>
        <dbReference type="SAM" id="MobiDB-lite"/>
    </source>
</evidence>
<evidence type="ECO:0000313" key="2">
    <source>
        <dbReference type="EMBL" id="RUO29665.1"/>
    </source>
</evidence>
<proteinExistence type="predicted"/>
<comment type="caution">
    <text evidence="2">The sequence shown here is derived from an EMBL/GenBank/DDBJ whole genome shotgun (WGS) entry which is preliminary data.</text>
</comment>
<protein>
    <submittedName>
        <fullName evidence="2">DUF3545 domain-containing protein</fullName>
    </submittedName>
</protein>
<keyword evidence="3" id="KW-1185">Reference proteome</keyword>
<dbReference type="Pfam" id="PF12065">
    <property type="entry name" value="DUF3545"/>
    <property type="match status" value="1"/>
</dbReference>
<dbReference type="EMBL" id="PIPO01000007">
    <property type="protein sequence ID" value="RUO29665.1"/>
    <property type="molecule type" value="Genomic_DNA"/>
</dbReference>